<gene>
    <name evidence="1" type="ORF">DFP97_1555</name>
</gene>
<protein>
    <submittedName>
        <fullName evidence="1">Uncharacterized protein</fullName>
    </submittedName>
</protein>
<keyword evidence="2" id="KW-1185">Reference proteome</keyword>
<evidence type="ECO:0000313" key="2">
    <source>
        <dbReference type="Proteomes" id="UP000252415"/>
    </source>
</evidence>
<comment type="caution">
    <text evidence="1">The sequence shown here is derived from an EMBL/GenBank/DDBJ whole genome shotgun (WGS) entry which is preliminary data.</text>
</comment>
<dbReference type="AlphaFoldDB" id="A0A368VHC6"/>
<evidence type="ECO:0000313" key="1">
    <source>
        <dbReference type="EMBL" id="RCW39730.1"/>
    </source>
</evidence>
<sequence length="32" mass="3471">MVQEKHAPPHAAVHVFVMFRVTGLGEGGYPHA</sequence>
<dbReference type="EMBL" id="QPJD01000055">
    <property type="protein sequence ID" value="RCW39730.1"/>
    <property type="molecule type" value="Genomic_DNA"/>
</dbReference>
<organism evidence="1 2">
    <name type="scientific">Paenibacillus prosopidis</name>
    <dbReference type="NCBI Taxonomy" id="630520"/>
    <lineage>
        <taxon>Bacteria</taxon>
        <taxon>Bacillati</taxon>
        <taxon>Bacillota</taxon>
        <taxon>Bacilli</taxon>
        <taxon>Bacillales</taxon>
        <taxon>Paenibacillaceae</taxon>
        <taxon>Paenibacillus</taxon>
    </lineage>
</organism>
<dbReference type="Proteomes" id="UP000252415">
    <property type="component" value="Unassembled WGS sequence"/>
</dbReference>
<proteinExistence type="predicted"/>
<reference evidence="1 2" key="1">
    <citation type="submission" date="2018-07" db="EMBL/GenBank/DDBJ databases">
        <title>Genomic Encyclopedia of Type Strains, Phase III (KMG-III): the genomes of soil and plant-associated and newly described type strains.</title>
        <authorList>
            <person name="Whitman W."/>
        </authorList>
    </citation>
    <scope>NUCLEOTIDE SEQUENCE [LARGE SCALE GENOMIC DNA]</scope>
    <source>
        <strain evidence="1 2">CECT 7506</strain>
    </source>
</reference>
<name>A0A368VHC6_9BACL</name>
<accession>A0A368VHC6</accession>